<organism evidence="2 3">
    <name type="scientific">Dufourea novaeangliae</name>
    <name type="common">Sweat bee</name>
    <dbReference type="NCBI Taxonomy" id="178035"/>
    <lineage>
        <taxon>Eukaryota</taxon>
        <taxon>Metazoa</taxon>
        <taxon>Ecdysozoa</taxon>
        <taxon>Arthropoda</taxon>
        <taxon>Hexapoda</taxon>
        <taxon>Insecta</taxon>
        <taxon>Pterygota</taxon>
        <taxon>Neoptera</taxon>
        <taxon>Endopterygota</taxon>
        <taxon>Hymenoptera</taxon>
        <taxon>Apocrita</taxon>
        <taxon>Aculeata</taxon>
        <taxon>Apoidea</taxon>
        <taxon>Anthophila</taxon>
        <taxon>Halictidae</taxon>
        <taxon>Rophitinae</taxon>
        <taxon>Dufourea</taxon>
    </lineage>
</organism>
<dbReference type="PANTHER" id="PTHR46060">
    <property type="entry name" value="MARINER MOS1 TRANSPOSASE-LIKE PROTEIN"/>
    <property type="match status" value="1"/>
</dbReference>
<dbReference type="PANTHER" id="PTHR46060:SF2">
    <property type="entry name" value="HISTONE-LYSINE N-METHYLTRANSFERASE SETMAR"/>
    <property type="match status" value="1"/>
</dbReference>
<dbReference type="GO" id="GO:0032259">
    <property type="term" value="P:methylation"/>
    <property type="evidence" value="ECO:0007669"/>
    <property type="project" value="UniProtKB-KW"/>
</dbReference>
<dbReference type="GO" id="GO:0046975">
    <property type="term" value="F:histone H3K36 methyltransferase activity"/>
    <property type="evidence" value="ECO:0007669"/>
    <property type="project" value="TreeGrafter"/>
</dbReference>
<sequence>NKKHFRHIMLLYYRKDRNASQTCKKICTVYEVDAIDDSTCRKWFRKFENGNFYLKDAFRPGRPVATDSDKLKALIDSNRHITTELSLKRPITGDEKWV</sequence>
<dbReference type="GO" id="GO:0000014">
    <property type="term" value="F:single-stranded DNA endodeoxyribonuclease activity"/>
    <property type="evidence" value="ECO:0007669"/>
    <property type="project" value="TreeGrafter"/>
</dbReference>
<dbReference type="Gene3D" id="1.10.10.1450">
    <property type="match status" value="1"/>
</dbReference>
<dbReference type="GO" id="GO:0006303">
    <property type="term" value="P:double-strand break repair via nonhomologous end joining"/>
    <property type="evidence" value="ECO:0007669"/>
    <property type="project" value="TreeGrafter"/>
</dbReference>
<dbReference type="GO" id="GO:0000729">
    <property type="term" value="P:DNA double-strand break processing"/>
    <property type="evidence" value="ECO:0007669"/>
    <property type="project" value="TreeGrafter"/>
</dbReference>
<feature type="non-terminal residue" evidence="2">
    <location>
        <position position="1"/>
    </location>
</feature>
<dbReference type="GO" id="GO:0003697">
    <property type="term" value="F:single-stranded DNA binding"/>
    <property type="evidence" value="ECO:0007669"/>
    <property type="project" value="TreeGrafter"/>
</dbReference>
<dbReference type="AlphaFoldDB" id="A0A154PIK4"/>
<dbReference type="GO" id="GO:0031297">
    <property type="term" value="P:replication fork processing"/>
    <property type="evidence" value="ECO:0007669"/>
    <property type="project" value="TreeGrafter"/>
</dbReference>
<dbReference type="GO" id="GO:0044774">
    <property type="term" value="P:mitotic DNA integrity checkpoint signaling"/>
    <property type="evidence" value="ECO:0007669"/>
    <property type="project" value="TreeGrafter"/>
</dbReference>
<keyword evidence="2" id="KW-0808">Transferase</keyword>
<keyword evidence="2" id="KW-0489">Methyltransferase</keyword>
<evidence type="ECO:0000313" key="3">
    <source>
        <dbReference type="Proteomes" id="UP000076502"/>
    </source>
</evidence>
<dbReference type="InterPro" id="IPR052709">
    <property type="entry name" value="Transposase-MT_Hybrid"/>
</dbReference>
<keyword evidence="3" id="KW-1185">Reference proteome</keyword>
<dbReference type="GO" id="GO:0035861">
    <property type="term" value="C:site of double-strand break"/>
    <property type="evidence" value="ECO:0007669"/>
    <property type="project" value="TreeGrafter"/>
</dbReference>
<dbReference type="STRING" id="178035.A0A154PIK4"/>
<dbReference type="OrthoDB" id="10032414at2759"/>
<accession>A0A154PIK4</accession>
<dbReference type="GO" id="GO:0015074">
    <property type="term" value="P:DNA integration"/>
    <property type="evidence" value="ECO:0007669"/>
    <property type="project" value="TreeGrafter"/>
</dbReference>
<dbReference type="GO" id="GO:0005634">
    <property type="term" value="C:nucleus"/>
    <property type="evidence" value="ECO:0007669"/>
    <property type="project" value="TreeGrafter"/>
</dbReference>
<dbReference type="GO" id="GO:0042800">
    <property type="term" value="F:histone H3K4 methyltransferase activity"/>
    <property type="evidence" value="ECO:0007669"/>
    <property type="project" value="TreeGrafter"/>
</dbReference>
<dbReference type="Pfam" id="PF17906">
    <property type="entry name" value="HTH_48"/>
    <property type="match status" value="1"/>
</dbReference>
<name>A0A154PIK4_DUFNO</name>
<proteinExistence type="predicted"/>
<gene>
    <name evidence="2" type="ORF">WN55_02919</name>
</gene>
<dbReference type="GO" id="GO:0044547">
    <property type="term" value="F:DNA topoisomerase binding"/>
    <property type="evidence" value="ECO:0007669"/>
    <property type="project" value="TreeGrafter"/>
</dbReference>
<feature type="domain" description="Mos1 transposase HTH" evidence="1">
    <location>
        <begin position="2"/>
        <end position="51"/>
    </location>
</feature>
<dbReference type="GO" id="GO:0003690">
    <property type="term" value="F:double-stranded DNA binding"/>
    <property type="evidence" value="ECO:0007669"/>
    <property type="project" value="TreeGrafter"/>
</dbReference>
<protein>
    <submittedName>
        <fullName evidence="2">Histone-lysine N-methyltransferase SETMAR</fullName>
    </submittedName>
</protein>
<dbReference type="InterPro" id="IPR041426">
    <property type="entry name" value="Mos1_HTH"/>
</dbReference>
<evidence type="ECO:0000313" key="2">
    <source>
        <dbReference type="EMBL" id="KZC11637.1"/>
    </source>
</evidence>
<dbReference type="Proteomes" id="UP000076502">
    <property type="component" value="Unassembled WGS sequence"/>
</dbReference>
<evidence type="ECO:0000259" key="1">
    <source>
        <dbReference type="Pfam" id="PF17906"/>
    </source>
</evidence>
<dbReference type="EMBL" id="KQ434924">
    <property type="protein sequence ID" value="KZC11637.1"/>
    <property type="molecule type" value="Genomic_DNA"/>
</dbReference>
<dbReference type="GO" id="GO:0000793">
    <property type="term" value="C:condensed chromosome"/>
    <property type="evidence" value="ECO:0007669"/>
    <property type="project" value="TreeGrafter"/>
</dbReference>
<reference evidence="2 3" key="1">
    <citation type="submission" date="2015-07" db="EMBL/GenBank/DDBJ databases">
        <title>The genome of Dufourea novaeangliae.</title>
        <authorList>
            <person name="Pan H."/>
            <person name="Kapheim K."/>
        </authorList>
    </citation>
    <scope>NUCLEOTIDE SEQUENCE [LARGE SCALE GENOMIC DNA]</scope>
    <source>
        <strain evidence="2">0120121106</strain>
        <tissue evidence="2">Whole body</tissue>
    </source>
</reference>